<dbReference type="PANTHER" id="PTHR10061:SF0">
    <property type="entry name" value="S-FORMYLGLUTATHIONE HYDROLASE"/>
    <property type="match status" value="1"/>
</dbReference>
<gene>
    <name evidence="9" type="ORF">DTO96_101581</name>
</gene>
<dbReference type="EC" id="3.1.2.12" evidence="2 6"/>
<feature type="active site" description="Charge relay system" evidence="7">
    <location>
        <position position="247"/>
    </location>
</feature>
<keyword evidence="3 8" id="KW-0719">Serine esterase</keyword>
<keyword evidence="4 8" id="KW-0378">Hydrolase</keyword>
<dbReference type="SUPFAM" id="SSF53474">
    <property type="entry name" value="alpha/beta-Hydrolases"/>
    <property type="match status" value="1"/>
</dbReference>
<evidence type="ECO:0000256" key="3">
    <source>
        <dbReference type="ARBA" id="ARBA00022487"/>
    </source>
</evidence>
<evidence type="ECO:0000256" key="2">
    <source>
        <dbReference type="ARBA" id="ARBA00012479"/>
    </source>
</evidence>
<evidence type="ECO:0000256" key="8">
    <source>
        <dbReference type="RuleBase" id="RU363068"/>
    </source>
</evidence>
<dbReference type="GO" id="GO:0052689">
    <property type="term" value="F:carboxylic ester hydrolase activity"/>
    <property type="evidence" value="ECO:0007669"/>
    <property type="project" value="UniProtKB-KW"/>
</dbReference>
<dbReference type="InterPro" id="IPR000801">
    <property type="entry name" value="Esterase-like"/>
</dbReference>
<evidence type="ECO:0000256" key="7">
    <source>
        <dbReference type="PIRSR" id="PIRSR614186-1"/>
    </source>
</evidence>
<comment type="function">
    <text evidence="8">Serine hydrolase involved in the detoxification of formaldehyde.</text>
</comment>
<dbReference type="Pfam" id="PF00756">
    <property type="entry name" value="Esterase"/>
    <property type="match status" value="1"/>
</dbReference>
<protein>
    <recommendedName>
        <fullName evidence="2 6">S-formylglutathione hydrolase</fullName>
        <ecNumber evidence="2 6">3.1.2.12</ecNumber>
    </recommendedName>
</protein>
<evidence type="ECO:0000256" key="6">
    <source>
        <dbReference type="NCBIfam" id="TIGR02821"/>
    </source>
</evidence>
<dbReference type="Proteomes" id="UP000252182">
    <property type="component" value="Chromosome"/>
</dbReference>
<comment type="similarity">
    <text evidence="1 8">Belongs to the esterase D family.</text>
</comment>
<comment type="catalytic activity">
    <reaction evidence="5 8">
        <text>S-formylglutathione + H2O = formate + glutathione + H(+)</text>
        <dbReference type="Rhea" id="RHEA:14961"/>
        <dbReference type="ChEBI" id="CHEBI:15377"/>
        <dbReference type="ChEBI" id="CHEBI:15378"/>
        <dbReference type="ChEBI" id="CHEBI:15740"/>
        <dbReference type="ChEBI" id="CHEBI:57688"/>
        <dbReference type="ChEBI" id="CHEBI:57925"/>
        <dbReference type="EC" id="3.1.2.12"/>
    </reaction>
</comment>
<dbReference type="GO" id="GO:0018738">
    <property type="term" value="F:S-formylglutathione hydrolase activity"/>
    <property type="evidence" value="ECO:0007669"/>
    <property type="project" value="UniProtKB-UniRule"/>
</dbReference>
<dbReference type="Gene3D" id="3.40.50.1820">
    <property type="entry name" value="alpha/beta hydrolase"/>
    <property type="match status" value="1"/>
</dbReference>
<dbReference type="GO" id="GO:0046294">
    <property type="term" value="P:formaldehyde catabolic process"/>
    <property type="evidence" value="ECO:0007669"/>
    <property type="project" value="InterPro"/>
</dbReference>
<evidence type="ECO:0000256" key="1">
    <source>
        <dbReference type="ARBA" id="ARBA00005622"/>
    </source>
</evidence>
<name>A0A345DBV3_9BURK</name>
<dbReference type="GO" id="GO:0005829">
    <property type="term" value="C:cytosol"/>
    <property type="evidence" value="ECO:0007669"/>
    <property type="project" value="TreeGrafter"/>
</dbReference>
<feature type="active site" description="Charge relay system" evidence="7">
    <location>
        <position position="280"/>
    </location>
</feature>
<evidence type="ECO:0000256" key="5">
    <source>
        <dbReference type="ARBA" id="ARBA00047590"/>
    </source>
</evidence>
<proteinExistence type="inferred from homology"/>
<sequence>MTIAISTAVVICFLLHVTSKDRMSIQLLKSHTCYGGTVAFWSHASASTQTEMRFSTFIPECGIECVQGALIWLSGLTCTEENAMSKAGAQQHLAKHHMMMICPDTSPRGLNLPHEHDAYDFGSGAGFYVDATTEGYRDHYNMYSYIVNDVVGLLRTYFKINVPVSISGHSMGGHGALTIGLKHPELFASISAFSPITQPSQSAWGQKALSGYLSNDPVSWRNYDSCALLDSGHTHPHSILIDQGLDDEFYPAQLRTAEFEATCDRAKQSCIINYQANYDHSYYFIATFMKQHIEFHARAQESHL</sequence>
<organism evidence="9 10">
    <name type="scientific">Ephemeroptericola cinctiostellae</name>
    <dbReference type="NCBI Taxonomy" id="2268024"/>
    <lineage>
        <taxon>Bacteria</taxon>
        <taxon>Pseudomonadati</taxon>
        <taxon>Pseudomonadota</taxon>
        <taxon>Betaproteobacteria</taxon>
        <taxon>Burkholderiales</taxon>
        <taxon>Burkholderiaceae</taxon>
        <taxon>Ephemeroptericola</taxon>
    </lineage>
</organism>
<dbReference type="InterPro" id="IPR014186">
    <property type="entry name" value="S-formylglutathione_hydrol"/>
</dbReference>
<dbReference type="AlphaFoldDB" id="A0A345DBV3"/>
<reference evidence="10" key="1">
    <citation type="submission" date="2018-07" db="EMBL/GenBank/DDBJ databases">
        <authorList>
            <person name="Kim H."/>
        </authorList>
    </citation>
    <scope>NUCLEOTIDE SEQUENCE [LARGE SCALE GENOMIC DNA]</scope>
    <source>
        <strain evidence="10">F02</strain>
    </source>
</reference>
<accession>A0A345DBV3</accession>
<evidence type="ECO:0000256" key="4">
    <source>
        <dbReference type="ARBA" id="ARBA00022801"/>
    </source>
</evidence>
<dbReference type="NCBIfam" id="TIGR02821">
    <property type="entry name" value="fghA_ester_D"/>
    <property type="match status" value="1"/>
</dbReference>
<dbReference type="EMBL" id="CP031124">
    <property type="protein sequence ID" value="AXF85841.1"/>
    <property type="molecule type" value="Genomic_DNA"/>
</dbReference>
<dbReference type="KEGG" id="hyf:DTO96_101581"/>
<keyword evidence="10" id="KW-1185">Reference proteome</keyword>
<evidence type="ECO:0000313" key="9">
    <source>
        <dbReference type="EMBL" id="AXF85841.1"/>
    </source>
</evidence>
<dbReference type="PANTHER" id="PTHR10061">
    <property type="entry name" value="S-FORMYLGLUTATHIONE HYDROLASE"/>
    <property type="match status" value="1"/>
</dbReference>
<dbReference type="InterPro" id="IPR029058">
    <property type="entry name" value="AB_hydrolase_fold"/>
</dbReference>
<evidence type="ECO:0000313" key="10">
    <source>
        <dbReference type="Proteomes" id="UP000252182"/>
    </source>
</evidence>
<feature type="active site" description="Charge relay system" evidence="7">
    <location>
        <position position="170"/>
    </location>
</feature>